<dbReference type="EMBL" id="CP096115">
    <property type="protein sequence ID" value="UUX92253.1"/>
    <property type="molecule type" value="Genomic_DNA"/>
</dbReference>
<dbReference type="CDD" id="cd01651">
    <property type="entry name" value="RT_G2_intron"/>
    <property type="match status" value="1"/>
</dbReference>
<evidence type="ECO:0000313" key="3">
    <source>
        <dbReference type="Proteomes" id="UP001060368"/>
    </source>
</evidence>
<dbReference type="RefSeq" id="WP_257742402.1">
    <property type="nucleotide sequence ID" value="NZ_CP096115.1"/>
</dbReference>
<name>A0A9E7PLD0_9EURY</name>
<dbReference type="EC" id="2.7.7.49" evidence="2"/>
<dbReference type="PROSITE" id="PS50878">
    <property type="entry name" value="RT_POL"/>
    <property type="match status" value="1"/>
</dbReference>
<dbReference type="InterPro" id="IPR025960">
    <property type="entry name" value="RVT_N"/>
</dbReference>
<dbReference type="Gene3D" id="3.30.70.270">
    <property type="match status" value="1"/>
</dbReference>
<dbReference type="InterPro" id="IPR000477">
    <property type="entry name" value="RT_dom"/>
</dbReference>
<keyword evidence="2" id="KW-0695">RNA-directed DNA polymerase</keyword>
<dbReference type="InterPro" id="IPR013597">
    <property type="entry name" value="Mat_intron_G2"/>
</dbReference>
<dbReference type="Proteomes" id="UP001060368">
    <property type="component" value="Chromosome"/>
</dbReference>
<evidence type="ECO:0000259" key="1">
    <source>
        <dbReference type="PROSITE" id="PS50878"/>
    </source>
</evidence>
<organism evidence="2 3">
    <name type="scientific">Methanoplanus endosymbiosus</name>
    <dbReference type="NCBI Taxonomy" id="33865"/>
    <lineage>
        <taxon>Archaea</taxon>
        <taxon>Methanobacteriati</taxon>
        <taxon>Methanobacteriota</taxon>
        <taxon>Stenosarchaea group</taxon>
        <taxon>Methanomicrobia</taxon>
        <taxon>Methanomicrobiales</taxon>
        <taxon>Methanomicrobiaceae</taxon>
        <taxon>Methanoplanus</taxon>
    </lineage>
</organism>
<sequence>MRTFAVLPTQVTDSELDKLWQSIDWAQVEKTVSNLQTRIARAALNNRWHEVNKLIRLITRSYHAKLLAVRQVTTSKGKKTPGVDGIVWISNADKMREVPSLNARRYRTLPLRRINIPKKNGKLRPLSIPTFRDRAMQALFAFALAPVEYATGDRSSFGFRKYRSTKDACQQAFNCLGNKNSAQWVLEADIKSCFDMISHDWLLTHIPMKTSILKQFLKAGFMEGDRLFPTIAGTPQGGVISPILANMVLNGFENLLGKRFCSNKKGTISKNYNKHKVNFIRYADDVVITADSEETAEEIKEILSGFLSERGLQLSEEKTRITHISEGFTFLGWEFRKFRNKLLIKPSKKSIRTYTEKVHDILRKGKSWTQDAIIGSINPITRGWSNYHNHAVASRTFSKLDYITFNMLYSWAKRRHPNEPRKDTVNKYWCQKGSRKWVFATKIQELIPLSKTKIRRHYMVKLDKNPFLDFEYFEERRKYKAFW</sequence>
<keyword evidence="2" id="KW-0808">Transferase</keyword>
<dbReference type="PANTHER" id="PTHR34047">
    <property type="entry name" value="NUCLEAR INTRON MATURASE 1, MITOCHONDRIAL-RELATED"/>
    <property type="match status" value="1"/>
</dbReference>
<gene>
    <name evidence="2" type="primary">ltrA</name>
    <name evidence="2" type="ORF">L6E24_13025</name>
</gene>
<dbReference type="GO" id="GO:0003964">
    <property type="term" value="F:RNA-directed DNA polymerase activity"/>
    <property type="evidence" value="ECO:0007669"/>
    <property type="project" value="UniProtKB-KW"/>
</dbReference>
<dbReference type="Pfam" id="PF00078">
    <property type="entry name" value="RVT_1"/>
    <property type="match status" value="1"/>
</dbReference>
<dbReference type="NCBIfam" id="TIGR04416">
    <property type="entry name" value="group_II_RT_mat"/>
    <property type="match status" value="1"/>
</dbReference>
<dbReference type="GeneID" id="74308642"/>
<dbReference type="InterPro" id="IPR043128">
    <property type="entry name" value="Rev_trsase/Diguanyl_cyclase"/>
</dbReference>
<accession>A0A9E7PLD0</accession>
<dbReference type="Pfam" id="PF08388">
    <property type="entry name" value="GIIM"/>
    <property type="match status" value="1"/>
</dbReference>
<dbReference type="InterPro" id="IPR030931">
    <property type="entry name" value="Group_II_RT_mat"/>
</dbReference>
<dbReference type="Pfam" id="PF13655">
    <property type="entry name" value="RVT_N"/>
    <property type="match status" value="1"/>
</dbReference>
<feature type="domain" description="Reverse transcriptase" evidence="1">
    <location>
        <begin position="97"/>
        <end position="335"/>
    </location>
</feature>
<keyword evidence="2" id="KW-0548">Nucleotidyltransferase</keyword>
<dbReference type="SUPFAM" id="SSF56672">
    <property type="entry name" value="DNA/RNA polymerases"/>
    <property type="match status" value="1"/>
</dbReference>
<dbReference type="KEGG" id="mend:L6E24_13025"/>
<keyword evidence="3" id="KW-1185">Reference proteome</keyword>
<dbReference type="PANTHER" id="PTHR34047:SF8">
    <property type="entry name" value="PROTEIN YKFC"/>
    <property type="match status" value="1"/>
</dbReference>
<dbReference type="AlphaFoldDB" id="A0A9E7PLD0"/>
<protein>
    <submittedName>
        <fullName evidence="2">Group II intron reverse transcriptase/maturase</fullName>
        <ecNumber evidence="2">2.7.7.49</ecNumber>
    </submittedName>
</protein>
<evidence type="ECO:0000313" key="2">
    <source>
        <dbReference type="EMBL" id="UUX92253.1"/>
    </source>
</evidence>
<reference evidence="2" key="1">
    <citation type="submission" date="2022-04" db="EMBL/GenBank/DDBJ databases">
        <title>Complete genome of Methanoplanus endosymbiosus DSM 3599.</title>
        <authorList>
            <person name="Chen S.-C."/>
            <person name="You Y.-T."/>
            <person name="Zhou Y.-Z."/>
            <person name="Lai M.-C."/>
        </authorList>
    </citation>
    <scope>NUCLEOTIDE SEQUENCE</scope>
    <source>
        <strain evidence="2">DSM 3599</strain>
    </source>
</reference>
<dbReference type="InterPro" id="IPR051083">
    <property type="entry name" value="GrpII_Intron_Splice-Mob/Def"/>
</dbReference>
<proteinExistence type="predicted"/>
<dbReference type="InterPro" id="IPR043502">
    <property type="entry name" value="DNA/RNA_pol_sf"/>
</dbReference>